<feature type="domain" description="Ig-like" evidence="13">
    <location>
        <begin position="33"/>
        <end position="146"/>
    </location>
</feature>
<reference evidence="14" key="2">
    <citation type="submission" date="2025-08" db="UniProtKB">
        <authorList>
            <consortium name="Ensembl"/>
        </authorList>
    </citation>
    <scope>IDENTIFICATION</scope>
    <source>
        <strain evidence="14">breed Abyssinian</strain>
    </source>
</reference>
<dbReference type="Ensembl" id="ENSFCTT00005023456.1">
    <property type="protein sequence ID" value="ENSFCTP00005015312.1"/>
    <property type="gene ID" value="ENSFCTG00005008387.1"/>
</dbReference>
<sequence>MNSTRERKDGQCTHIKGNKANTIMQLWVAIFSPILLLTDAVVSHKQVNGVVGLSATLSCAYSTAKGVTTMCWGRGVCPVSQCSDVIIWTNGSHVTFRKHPRYKLKGNLLEGNVSLTIENVAQTDSGLYCCRVEHSGWFNDMKLTLSLEIKPAVVTSVPTSPRAFTSTSSMPAPTQNLKPATSSSPVQTAETQPTAPQETRTPQPTSSPLYSCPKDGNGTVTQSSDGLWHSNQTHVSLAQNSWMTTSKGLYIGISITTVVLLTVLVVVITKKYLCVRNKLEQLNLVSLSDPQTGALQSASEVGVRAEDNIYIIEDNLYVMD</sequence>
<evidence type="ECO:0000256" key="7">
    <source>
        <dbReference type="ARBA" id="ARBA00023157"/>
    </source>
</evidence>
<keyword evidence="7" id="KW-1015">Disulfide bond</keyword>
<evidence type="ECO:0000256" key="5">
    <source>
        <dbReference type="ARBA" id="ARBA00022989"/>
    </source>
</evidence>
<keyword evidence="5 12" id="KW-1133">Transmembrane helix</keyword>
<dbReference type="InterPro" id="IPR013783">
    <property type="entry name" value="Ig-like_fold"/>
</dbReference>
<dbReference type="SUPFAM" id="SSF48726">
    <property type="entry name" value="Immunoglobulin"/>
    <property type="match status" value="1"/>
</dbReference>
<evidence type="ECO:0000256" key="9">
    <source>
        <dbReference type="ARBA" id="ARBA00023319"/>
    </source>
</evidence>
<dbReference type="SMART" id="SM00409">
    <property type="entry name" value="IG"/>
    <property type="match status" value="1"/>
</dbReference>
<reference evidence="14 15" key="1">
    <citation type="submission" date="2021-02" db="EMBL/GenBank/DDBJ databases">
        <title>Safari Cat Assemblies.</title>
        <authorList>
            <person name="Bredemeyer K.R."/>
            <person name="Murphy W.J."/>
        </authorList>
    </citation>
    <scope>NUCLEOTIDE SEQUENCE [LARGE SCALE GENOMIC DNA]</scope>
</reference>
<feature type="region of interest" description="Disordered" evidence="11">
    <location>
        <begin position="160"/>
        <end position="226"/>
    </location>
</feature>
<dbReference type="PANTHER" id="PTHR47009">
    <property type="entry name" value="HEPATITIS A VIRUS CELLULAR RECEPTOR 1 HOMOLOG"/>
    <property type="match status" value="1"/>
</dbReference>
<gene>
    <name evidence="14" type="primary">HAVCR1</name>
</gene>
<name>A0ABI7WYF3_FELCA</name>
<dbReference type="PANTHER" id="PTHR47009:SF1">
    <property type="entry name" value="HEPATITIS A VIRUS CELLULAR RECEPTOR 1"/>
    <property type="match status" value="1"/>
</dbReference>
<keyword evidence="8" id="KW-0325">Glycoprotein</keyword>
<dbReference type="Proteomes" id="UP000823872">
    <property type="component" value="Chromosome A1"/>
</dbReference>
<evidence type="ECO:0000256" key="6">
    <source>
        <dbReference type="ARBA" id="ARBA00023136"/>
    </source>
</evidence>
<evidence type="ECO:0000259" key="13">
    <source>
        <dbReference type="PROSITE" id="PS50835"/>
    </source>
</evidence>
<protein>
    <recommendedName>
        <fullName evidence="13">Ig-like domain-containing protein</fullName>
    </recommendedName>
</protein>
<dbReference type="RefSeq" id="XP_044914672.1">
    <property type="nucleotide sequence ID" value="XM_045058737.1"/>
</dbReference>
<dbReference type="InterPro" id="IPR036179">
    <property type="entry name" value="Ig-like_dom_sf"/>
</dbReference>
<comment type="subcellular location">
    <subcellularLocation>
        <location evidence="1">Cell membrane</location>
        <topology evidence="1">Single-pass type I membrane protein</topology>
    </subcellularLocation>
</comment>
<keyword evidence="9" id="KW-0393">Immunoglobulin domain</keyword>
<reference evidence="14" key="3">
    <citation type="submission" date="2025-09" db="UniProtKB">
        <authorList>
            <consortium name="Ensembl"/>
        </authorList>
    </citation>
    <scope>IDENTIFICATION</scope>
    <source>
        <strain evidence="14">breed Abyssinian</strain>
    </source>
</reference>
<keyword evidence="4" id="KW-0732">Signal</keyword>
<dbReference type="PROSITE" id="PS00290">
    <property type="entry name" value="IG_MHC"/>
    <property type="match status" value="1"/>
</dbReference>
<keyword evidence="3 12" id="KW-0812">Transmembrane</keyword>
<evidence type="ECO:0000256" key="3">
    <source>
        <dbReference type="ARBA" id="ARBA00022692"/>
    </source>
</evidence>
<dbReference type="InterPro" id="IPR003599">
    <property type="entry name" value="Ig_sub"/>
</dbReference>
<dbReference type="InterPro" id="IPR013106">
    <property type="entry name" value="Ig_V-set"/>
</dbReference>
<dbReference type="InterPro" id="IPR052331">
    <property type="entry name" value="TIM_domain-containing_protein"/>
</dbReference>
<keyword evidence="2" id="KW-1003">Cell membrane</keyword>
<evidence type="ECO:0000313" key="14">
    <source>
        <dbReference type="Ensembl" id="ENSFCTP00005015312.1"/>
    </source>
</evidence>
<keyword evidence="15" id="KW-1185">Reference proteome</keyword>
<proteinExistence type="inferred from homology"/>
<evidence type="ECO:0000256" key="10">
    <source>
        <dbReference type="ARBA" id="ARBA00038203"/>
    </source>
</evidence>
<evidence type="ECO:0000256" key="11">
    <source>
        <dbReference type="SAM" id="MobiDB-lite"/>
    </source>
</evidence>
<evidence type="ECO:0000256" key="4">
    <source>
        <dbReference type="ARBA" id="ARBA00022729"/>
    </source>
</evidence>
<keyword evidence="6 12" id="KW-0472">Membrane</keyword>
<dbReference type="GeneID" id="101099778"/>
<comment type="similarity">
    <text evidence="10">Belongs to the immunoglobulin superfamily. TIM family.</text>
</comment>
<evidence type="ECO:0000256" key="2">
    <source>
        <dbReference type="ARBA" id="ARBA00022475"/>
    </source>
</evidence>
<dbReference type="Gene3D" id="2.60.40.10">
    <property type="entry name" value="Immunoglobulins"/>
    <property type="match status" value="1"/>
</dbReference>
<feature type="compositionally biased region" description="Polar residues" evidence="11">
    <location>
        <begin position="160"/>
        <end position="209"/>
    </location>
</feature>
<organism evidence="14 15">
    <name type="scientific">Felis catus</name>
    <name type="common">Cat</name>
    <name type="synonym">Felis silvestris catus</name>
    <dbReference type="NCBI Taxonomy" id="9685"/>
    <lineage>
        <taxon>Eukaryota</taxon>
        <taxon>Metazoa</taxon>
        <taxon>Chordata</taxon>
        <taxon>Craniata</taxon>
        <taxon>Vertebrata</taxon>
        <taxon>Euteleostomi</taxon>
        <taxon>Mammalia</taxon>
        <taxon>Eutheria</taxon>
        <taxon>Laurasiatheria</taxon>
        <taxon>Carnivora</taxon>
        <taxon>Feliformia</taxon>
        <taxon>Felidae</taxon>
        <taxon>Felinae</taxon>
        <taxon>Felis</taxon>
    </lineage>
</organism>
<dbReference type="PROSITE" id="PS50835">
    <property type="entry name" value="IG_LIKE"/>
    <property type="match status" value="1"/>
</dbReference>
<evidence type="ECO:0000256" key="8">
    <source>
        <dbReference type="ARBA" id="ARBA00023180"/>
    </source>
</evidence>
<accession>A0ABI7WYF3</accession>
<dbReference type="Pfam" id="PF07686">
    <property type="entry name" value="V-set"/>
    <property type="match status" value="1"/>
</dbReference>
<dbReference type="InterPro" id="IPR003006">
    <property type="entry name" value="Ig/MHC_CS"/>
</dbReference>
<feature type="transmembrane region" description="Helical" evidence="12">
    <location>
        <begin position="249"/>
        <end position="268"/>
    </location>
</feature>
<evidence type="ECO:0000256" key="1">
    <source>
        <dbReference type="ARBA" id="ARBA00004251"/>
    </source>
</evidence>
<dbReference type="InterPro" id="IPR007110">
    <property type="entry name" value="Ig-like_dom"/>
</dbReference>
<evidence type="ECO:0000313" key="15">
    <source>
        <dbReference type="Proteomes" id="UP000823872"/>
    </source>
</evidence>
<dbReference type="GeneTree" id="ENSGT00940000159345"/>
<evidence type="ECO:0000256" key="12">
    <source>
        <dbReference type="SAM" id="Phobius"/>
    </source>
</evidence>